<sequence length="231" mass="25615">MKSILSYVLTCREKIAILVIVALLLLGGWYGFIYRPIQERIAAADTTELESQMELEQMRAAKIKTMKAEIADNKAAGVPEVPSYNNFKKELDELNRIFGRAYDFNFQFSEPEEDGTTLRRNIAISFTADNYDNAVEMMSEILNGPCRSLVHDVAVSSESLTNADHNPNIKSGRVSVSFAMTYIETEYGAENLNGITEKQEPEKQQGGLANADLSSLSRSELETAAEAVLGE</sequence>
<dbReference type="EMBL" id="JBBMFJ010000010">
    <property type="protein sequence ID" value="MEQ2562786.1"/>
    <property type="molecule type" value="Genomic_DNA"/>
</dbReference>
<evidence type="ECO:0000256" key="2">
    <source>
        <dbReference type="SAM" id="Phobius"/>
    </source>
</evidence>
<name>A0ABV1HL44_9FIRM</name>
<reference evidence="3 4" key="1">
    <citation type="submission" date="2024-03" db="EMBL/GenBank/DDBJ databases">
        <title>Human intestinal bacterial collection.</title>
        <authorList>
            <person name="Pauvert C."/>
            <person name="Hitch T.C.A."/>
            <person name="Clavel T."/>
        </authorList>
    </citation>
    <scope>NUCLEOTIDE SEQUENCE [LARGE SCALE GENOMIC DNA]</scope>
    <source>
        <strain evidence="3 4">CLA-AP-H27</strain>
    </source>
</reference>
<keyword evidence="2" id="KW-1133">Transmembrane helix</keyword>
<comment type="caution">
    <text evidence="3">The sequence shown here is derived from an EMBL/GenBank/DDBJ whole genome shotgun (WGS) entry which is preliminary data.</text>
</comment>
<evidence type="ECO:0000313" key="3">
    <source>
        <dbReference type="EMBL" id="MEQ2562786.1"/>
    </source>
</evidence>
<feature type="region of interest" description="Disordered" evidence="1">
    <location>
        <begin position="198"/>
        <end position="231"/>
    </location>
</feature>
<keyword evidence="2" id="KW-0812">Transmembrane</keyword>
<accession>A0ABV1HL44</accession>
<proteinExistence type="predicted"/>
<protein>
    <recommendedName>
        <fullName evidence="5">Type IV pilus assembly protein PilO</fullName>
    </recommendedName>
</protein>
<evidence type="ECO:0000313" key="4">
    <source>
        <dbReference type="Proteomes" id="UP001437460"/>
    </source>
</evidence>
<evidence type="ECO:0008006" key="5">
    <source>
        <dbReference type="Google" id="ProtNLM"/>
    </source>
</evidence>
<evidence type="ECO:0000256" key="1">
    <source>
        <dbReference type="SAM" id="MobiDB-lite"/>
    </source>
</evidence>
<keyword evidence="4" id="KW-1185">Reference proteome</keyword>
<dbReference type="RefSeq" id="WP_349229022.1">
    <property type="nucleotide sequence ID" value="NZ_JBBMFJ010000010.1"/>
</dbReference>
<gene>
    <name evidence="3" type="ORF">WMO41_06375</name>
</gene>
<feature type="transmembrane region" description="Helical" evidence="2">
    <location>
        <begin position="15"/>
        <end position="33"/>
    </location>
</feature>
<dbReference type="Proteomes" id="UP001437460">
    <property type="component" value="Unassembled WGS sequence"/>
</dbReference>
<keyword evidence="2" id="KW-0472">Membrane</keyword>
<organism evidence="3 4">
    <name type="scientific">Ventrimonas faecis</name>
    <dbReference type="NCBI Taxonomy" id="3133170"/>
    <lineage>
        <taxon>Bacteria</taxon>
        <taxon>Bacillati</taxon>
        <taxon>Bacillota</taxon>
        <taxon>Clostridia</taxon>
        <taxon>Lachnospirales</taxon>
        <taxon>Lachnospiraceae</taxon>
        <taxon>Ventrimonas</taxon>
    </lineage>
</organism>